<accession>A0A843WVV0</accession>
<reference evidence="1" key="1">
    <citation type="submission" date="2017-07" db="EMBL/GenBank/DDBJ databases">
        <title>Taro Niue Genome Assembly and Annotation.</title>
        <authorList>
            <person name="Atibalentja N."/>
            <person name="Keating K."/>
            <person name="Fields C.J."/>
        </authorList>
    </citation>
    <scope>NUCLEOTIDE SEQUENCE</scope>
    <source>
        <strain evidence="1">Niue_2</strain>
        <tissue evidence="1">Leaf</tissue>
    </source>
</reference>
<keyword evidence="2" id="KW-1185">Reference proteome</keyword>
<evidence type="ECO:0000313" key="2">
    <source>
        <dbReference type="Proteomes" id="UP000652761"/>
    </source>
</evidence>
<comment type="caution">
    <text evidence="1">The sequence shown here is derived from an EMBL/GenBank/DDBJ whole genome shotgun (WGS) entry which is preliminary data.</text>
</comment>
<dbReference type="EMBL" id="NMUH01004708">
    <property type="protein sequence ID" value="MQM10568.1"/>
    <property type="molecule type" value="Genomic_DNA"/>
</dbReference>
<protein>
    <submittedName>
        <fullName evidence="1">Uncharacterized protein</fullName>
    </submittedName>
</protein>
<dbReference type="AlphaFoldDB" id="A0A843WVV0"/>
<proteinExistence type="predicted"/>
<organism evidence="1 2">
    <name type="scientific">Colocasia esculenta</name>
    <name type="common">Wild taro</name>
    <name type="synonym">Arum esculentum</name>
    <dbReference type="NCBI Taxonomy" id="4460"/>
    <lineage>
        <taxon>Eukaryota</taxon>
        <taxon>Viridiplantae</taxon>
        <taxon>Streptophyta</taxon>
        <taxon>Embryophyta</taxon>
        <taxon>Tracheophyta</taxon>
        <taxon>Spermatophyta</taxon>
        <taxon>Magnoliopsida</taxon>
        <taxon>Liliopsida</taxon>
        <taxon>Araceae</taxon>
        <taxon>Aroideae</taxon>
        <taxon>Colocasieae</taxon>
        <taxon>Colocasia</taxon>
    </lineage>
</organism>
<gene>
    <name evidence="1" type="ORF">Taro_043462</name>
</gene>
<sequence>MELGLNLEYHWKAVPVRDVANGCPLASLSEAVVHDLFDHSSLSYDIFSCGGLGIYAPVLLLGRVNGVVINHGRVWIDIGQVALLMSCPSILICRRHLAAWRICPCLLPSLRQEIGHFSLPTLYEIILGVVRHCLEGGSGWRHEEYFSLLPVSRQLLISEMEAGDFVFFPSFEVQLDLSREGSLVMLEWKLENLPQIQRSSLTALLPLGRSSGRVPGIPGNGFALLAGFIYPECPERDAGWPSRFSSRSVADVRCTLRFLGLWVFGRSATPSRLKTEVLSLSKTETLGAEASASCLGGDEVGLPVDTPPFLSARTRKFGVLSFFSLRCSLLRALGGLIRSSLLDLAGFHLGHPHLPHFARLLWC</sequence>
<dbReference type="Proteomes" id="UP000652761">
    <property type="component" value="Unassembled WGS sequence"/>
</dbReference>
<name>A0A843WVV0_COLES</name>
<evidence type="ECO:0000313" key="1">
    <source>
        <dbReference type="EMBL" id="MQM10568.1"/>
    </source>
</evidence>